<feature type="transmembrane region" description="Helical" evidence="2">
    <location>
        <begin position="404"/>
        <end position="421"/>
    </location>
</feature>
<accession>A0A2T2N9V5</accession>
<feature type="compositionally biased region" description="Polar residues" evidence="1">
    <location>
        <begin position="20"/>
        <end position="32"/>
    </location>
</feature>
<dbReference type="GO" id="GO:0016020">
    <property type="term" value="C:membrane"/>
    <property type="evidence" value="ECO:0007669"/>
    <property type="project" value="TreeGrafter"/>
</dbReference>
<keyword evidence="5" id="KW-1185">Reference proteome</keyword>
<dbReference type="AlphaFoldDB" id="A0A2T2N9V5"/>
<reference evidence="4 5" key="1">
    <citation type="journal article" date="2018" name="Front. Microbiol.">
        <title>Genome-Wide Analysis of Corynespora cassiicola Leaf Fall Disease Putative Effectors.</title>
        <authorList>
            <person name="Lopez D."/>
            <person name="Ribeiro S."/>
            <person name="Label P."/>
            <person name="Fumanal B."/>
            <person name="Venisse J.S."/>
            <person name="Kohler A."/>
            <person name="de Oliveira R.R."/>
            <person name="Labutti K."/>
            <person name="Lipzen A."/>
            <person name="Lail K."/>
            <person name="Bauer D."/>
            <person name="Ohm R.A."/>
            <person name="Barry K.W."/>
            <person name="Spatafora J."/>
            <person name="Grigoriev I.V."/>
            <person name="Martin F.M."/>
            <person name="Pujade-Renaud V."/>
        </authorList>
    </citation>
    <scope>NUCLEOTIDE SEQUENCE [LARGE SCALE GENOMIC DNA]</scope>
    <source>
        <strain evidence="4 5">Philippines</strain>
    </source>
</reference>
<dbReference type="PANTHER" id="PTHR34814:SF1">
    <property type="entry name" value="NITROSOGUANIDINE RESISTANCE PROTEIN SNG1"/>
    <property type="match status" value="1"/>
</dbReference>
<feature type="transmembrane region" description="Helical" evidence="2">
    <location>
        <begin position="317"/>
        <end position="338"/>
    </location>
</feature>
<evidence type="ECO:0000313" key="4">
    <source>
        <dbReference type="EMBL" id="PSN62193.1"/>
    </source>
</evidence>
<evidence type="ECO:0000256" key="1">
    <source>
        <dbReference type="SAM" id="MobiDB-lite"/>
    </source>
</evidence>
<evidence type="ECO:0000259" key="3">
    <source>
        <dbReference type="Pfam" id="PF12051"/>
    </source>
</evidence>
<name>A0A2T2N9V5_CORCC</name>
<keyword evidence="2" id="KW-1133">Transmembrane helix</keyword>
<evidence type="ECO:0000313" key="5">
    <source>
        <dbReference type="Proteomes" id="UP000240883"/>
    </source>
</evidence>
<feature type="transmembrane region" description="Helical" evidence="2">
    <location>
        <begin position="460"/>
        <end position="480"/>
    </location>
</feature>
<keyword evidence="2" id="KW-0472">Membrane</keyword>
<sequence length="496" mass="56700">MLRRVLPKSIQARYFAEARNASQPNGANSSNAEAEKGKPYEDSQPEPVGFWDPSLRQVRNKAFGKWIITTLTLMVFILGVLSLYWAVFYRIENRLEHLLVYVVDFDGIAPYDTGITPLVGPTIVRLTEQMVSSRQPTLGFGTRLPQDFNNDPLQVRQAVYNWDAWAAIVVNPNATSMLYSAIATGNTSYDPLGACQLVYQDARDDTNWFDFMLPILSQVTREATSMVGQQWAQLVLQNASDPATLERMQAVPQAISPAIGFSEYNLRPFYPYTAIPATLTMADLIILSFFSFSFYLPIHMQYLSPKGHPPLKFPQLIVWRWCATVLAYIFLSFAYSLLSLAFQINFTHTNPITSETQVTNMDYDNPVSYGHGTFLVYWMLNFWGMMALGLACENVAMVIGQPWMGMWLIFWVITNVSTSFYDIEIAPRFYRWGYAWPLHSVVEGSRQILFDLHSRIGLDFGILIAWGAANTAFFPLCCYFQRWKTRRGVHEYWPME</sequence>
<dbReference type="STRING" id="1448308.A0A2T2N9V5"/>
<feature type="transmembrane region" description="Helical" evidence="2">
    <location>
        <begin position="374"/>
        <end position="392"/>
    </location>
</feature>
<dbReference type="Pfam" id="PF12051">
    <property type="entry name" value="DUF3533"/>
    <property type="match status" value="1"/>
</dbReference>
<keyword evidence="2" id="KW-0812">Transmembrane</keyword>
<feature type="domain" description="DUF3533" evidence="3">
    <location>
        <begin position="70"/>
        <end position="471"/>
    </location>
</feature>
<dbReference type="InterPro" id="IPR022703">
    <property type="entry name" value="DUF3533"/>
</dbReference>
<feature type="transmembrane region" description="Helical" evidence="2">
    <location>
        <begin position="66"/>
        <end position="87"/>
    </location>
</feature>
<feature type="transmembrane region" description="Helical" evidence="2">
    <location>
        <begin position="269"/>
        <end position="296"/>
    </location>
</feature>
<gene>
    <name evidence="4" type="ORF">BS50DRAFT_503022</name>
</gene>
<proteinExistence type="predicted"/>
<feature type="region of interest" description="Disordered" evidence="1">
    <location>
        <begin position="20"/>
        <end position="48"/>
    </location>
</feature>
<dbReference type="OrthoDB" id="2140105at2759"/>
<dbReference type="Proteomes" id="UP000240883">
    <property type="component" value="Unassembled WGS sequence"/>
</dbReference>
<protein>
    <recommendedName>
        <fullName evidence="3">DUF3533 domain-containing protein</fullName>
    </recommendedName>
</protein>
<evidence type="ECO:0000256" key="2">
    <source>
        <dbReference type="SAM" id="Phobius"/>
    </source>
</evidence>
<dbReference type="EMBL" id="KZ678142">
    <property type="protein sequence ID" value="PSN62193.1"/>
    <property type="molecule type" value="Genomic_DNA"/>
</dbReference>
<dbReference type="PANTHER" id="PTHR34814">
    <property type="entry name" value="NITROSOGUANIDINE RESISTANCE PROTEIN SNG1"/>
    <property type="match status" value="1"/>
</dbReference>
<organism evidence="4 5">
    <name type="scientific">Corynespora cassiicola Philippines</name>
    <dbReference type="NCBI Taxonomy" id="1448308"/>
    <lineage>
        <taxon>Eukaryota</taxon>
        <taxon>Fungi</taxon>
        <taxon>Dikarya</taxon>
        <taxon>Ascomycota</taxon>
        <taxon>Pezizomycotina</taxon>
        <taxon>Dothideomycetes</taxon>
        <taxon>Pleosporomycetidae</taxon>
        <taxon>Pleosporales</taxon>
        <taxon>Corynesporascaceae</taxon>
        <taxon>Corynespora</taxon>
    </lineage>
</organism>
<dbReference type="InterPro" id="IPR053001">
    <property type="entry name" value="MNNG_permease-like"/>
</dbReference>